<accession>A0AA38ZXL3</accession>
<reference evidence="1 2" key="1">
    <citation type="journal article" date="2023" name="BMC Biotechnol.">
        <title>Vitis rotundifolia cv Carlos genome sequencing.</title>
        <authorList>
            <person name="Huff M."/>
            <person name="Hulse-Kemp A."/>
            <person name="Scheffler B."/>
            <person name="Youngblood R."/>
            <person name="Simpson S."/>
            <person name="Babiker E."/>
            <person name="Staton M."/>
        </authorList>
    </citation>
    <scope>NUCLEOTIDE SEQUENCE [LARGE SCALE GENOMIC DNA]</scope>
    <source>
        <tissue evidence="1">Leaf</tissue>
    </source>
</reference>
<dbReference type="Proteomes" id="UP001168098">
    <property type="component" value="Unassembled WGS sequence"/>
</dbReference>
<dbReference type="EMBL" id="JARBHA010000007">
    <property type="protein sequence ID" value="KAJ9696193.1"/>
    <property type="molecule type" value="Genomic_DNA"/>
</dbReference>
<name>A0AA38ZXL3_VITRO</name>
<organism evidence="1 2">
    <name type="scientific">Vitis rotundifolia</name>
    <name type="common">Muscadine grape</name>
    <dbReference type="NCBI Taxonomy" id="103349"/>
    <lineage>
        <taxon>Eukaryota</taxon>
        <taxon>Viridiplantae</taxon>
        <taxon>Streptophyta</taxon>
        <taxon>Embryophyta</taxon>
        <taxon>Tracheophyta</taxon>
        <taxon>Spermatophyta</taxon>
        <taxon>Magnoliopsida</taxon>
        <taxon>eudicotyledons</taxon>
        <taxon>Gunneridae</taxon>
        <taxon>Pentapetalae</taxon>
        <taxon>rosids</taxon>
        <taxon>Vitales</taxon>
        <taxon>Vitaceae</taxon>
        <taxon>Viteae</taxon>
        <taxon>Vitis</taxon>
    </lineage>
</organism>
<evidence type="ECO:0000313" key="2">
    <source>
        <dbReference type="Proteomes" id="UP001168098"/>
    </source>
</evidence>
<evidence type="ECO:0000313" key="1">
    <source>
        <dbReference type="EMBL" id="KAJ9696193.1"/>
    </source>
</evidence>
<comment type="caution">
    <text evidence="1">The sequence shown here is derived from an EMBL/GenBank/DDBJ whole genome shotgun (WGS) entry which is preliminary data.</text>
</comment>
<sequence length="159" mass="17379">MSKSLGPAHHLVFSSYPPPSASLITKPASLTSSTTHSTAHFPPAPFHSFPCAFNSHACPPRYTYGLFLLVPSLILSIPCSLHTIHTKFSHYQVGTPSQTTPCLRPHDQLTISQPSCPPNTSRAYTTSTTFRDGNLSLENPNALLMWGTHFEDFADRPTS</sequence>
<proteinExistence type="predicted"/>
<keyword evidence="2" id="KW-1185">Reference proteome</keyword>
<protein>
    <submittedName>
        <fullName evidence="1">Uncharacterized protein</fullName>
    </submittedName>
</protein>
<gene>
    <name evidence="1" type="ORF">PVL29_008440</name>
</gene>
<dbReference type="AlphaFoldDB" id="A0AA38ZXL3"/>